<dbReference type="InParanoid" id="T0R7T2"/>
<gene>
    <name evidence="3" type="ORF">SDRG_00248</name>
</gene>
<accession>T0R7T2</accession>
<sequence>MKLLSFLFFGTLVAAEQMRVSTSASTNPNVKGNGDISNVSFKNSGTTSNAQPAGLTGGTSNSNVKGTGDQSKDIFKNTSGNTSGTTSNAQPAGLTGGTSNSNVKGTGDQSKDIFKNTGGKSNPDVKDDDDQSKDIFKNTSGNTSGNRKNDAQPTSYTGASGTSTGANTQVMPDSTGKSVKEGQITKSGADDQSKDIFKNTGATTSGATTGNRKNDGTPRALRG</sequence>
<evidence type="ECO:0000256" key="2">
    <source>
        <dbReference type="SAM" id="SignalP"/>
    </source>
</evidence>
<evidence type="ECO:0000313" key="3">
    <source>
        <dbReference type="EMBL" id="EQC42515.1"/>
    </source>
</evidence>
<feature type="compositionally biased region" description="Basic and acidic residues" evidence="1">
    <location>
        <begin position="188"/>
        <end position="197"/>
    </location>
</feature>
<proteinExistence type="predicted"/>
<organism evidence="3 4">
    <name type="scientific">Saprolegnia diclina (strain VS20)</name>
    <dbReference type="NCBI Taxonomy" id="1156394"/>
    <lineage>
        <taxon>Eukaryota</taxon>
        <taxon>Sar</taxon>
        <taxon>Stramenopiles</taxon>
        <taxon>Oomycota</taxon>
        <taxon>Saprolegniomycetes</taxon>
        <taxon>Saprolegniales</taxon>
        <taxon>Saprolegniaceae</taxon>
        <taxon>Saprolegnia</taxon>
    </lineage>
</organism>
<feature type="compositionally biased region" description="Low complexity" evidence="1">
    <location>
        <begin position="200"/>
        <end position="210"/>
    </location>
</feature>
<reference evidence="3 4" key="1">
    <citation type="submission" date="2012-04" db="EMBL/GenBank/DDBJ databases">
        <title>The Genome Sequence of Saprolegnia declina VS20.</title>
        <authorList>
            <consortium name="The Broad Institute Genome Sequencing Platform"/>
            <person name="Russ C."/>
            <person name="Nusbaum C."/>
            <person name="Tyler B."/>
            <person name="van West P."/>
            <person name="Dieguez-Uribeondo J."/>
            <person name="de Bruijn I."/>
            <person name="Tripathy S."/>
            <person name="Jiang R."/>
            <person name="Young S.K."/>
            <person name="Zeng Q."/>
            <person name="Gargeya S."/>
            <person name="Fitzgerald M."/>
            <person name="Haas B."/>
            <person name="Abouelleil A."/>
            <person name="Alvarado L."/>
            <person name="Arachchi H.M."/>
            <person name="Berlin A."/>
            <person name="Chapman S.B."/>
            <person name="Goldberg J."/>
            <person name="Griggs A."/>
            <person name="Gujja S."/>
            <person name="Hansen M."/>
            <person name="Howarth C."/>
            <person name="Imamovic A."/>
            <person name="Larimer J."/>
            <person name="McCowen C."/>
            <person name="Montmayeur A."/>
            <person name="Murphy C."/>
            <person name="Neiman D."/>
            <person name="Pearson M."/>
            <person name="Priest M."/>
            <person name="Roberts A."/>
            <person name="Saif S."/>
            <person name="Shea T."/>
            <person name="Sisk P."/>
            <person name="Sykes S."/>
            <person name="Wortman J."/>
            <person name="Nusbaum C."/>
            <person name="Birren B."/>
        </authorList>
    </citation>
    <scope>NUCLEOTIDE SEQUENCE [LARGE SCALE GENOMIC DNA]</scope>
    <source>
        <strain evidence="3 4">VS20</strain>
    </source>
</reference>
<feature type="compositionally biased region" description="Polar residues" evidence="1">
    <location>
        <begin position="58"/>
        <end position="69"/>
    </location>
</feature>
<dbReference type="AlphaFoldDB" id="T0R7T2"/>
<feature type="region of interest" description="Disordered" evidence="1">
    <location>
        <begin position="22"/>
        <end position="223"/>
    </location>
</feature>
<dbReference type="EMBL" id="JH767132">
    <property type="protein sequence ID" value="EQC42515.1"/>
    <property type="molecule type" value="Genomic_DNA"/>
</dbReference>
<feature type="compositionally biased region" description="Low complexity" evidence="1">
    <location>
        <begin position="77"/>
        <end position="88"/>
    </location>
</feature>
<dbReference type="RefSeq" id="XP_008603938.1">
    <property type="nucleotide sequence ID" value="XM_008605716.1"/>
</dbReference>
<dbReference type="Proteomes" id="UP000030762">
    <property type="component" value="Unassembled WGS sequence"/>
</dbReference>
<dbReference type="GeneID" id="19940975"/>
<feature type="compositionally biased region" description="Low complexity" evidence="1">
    <location>
        <begin position="154"/>
        <end position="168"/>
    </location>
</feature>
<protein>
    <submittedName>
        <fullName evidence="3">Uncharacterized protein</fullName>
    </submittedName>
</protein>
<feature type="compositionally biased region" description="Polar residues" evidence="1">
    <location>
        <begin position="97"/>
        <end position="108"/>
    </location>
</feature>
<evidence type="ECO:0000256" key="1">
    <source>
        <dbReference type="SAM" id="MobiDB-lite"/>
    </source>
</evidence>
<keyword evidence="2" id="KW-0732">Signal</keyword>
<name>T0R7T2_SAPDV</name>
<keyword evidence="4" id="KW-1185">Reference proteome</keyword>
<feature type="signal peptide" evidence="2">
    <location>
        <begin position="1"/>
        <end position="15"/>
    </location>
</feature>
<feature type="compositionally biased region" description="Polar residues" evidence="1">
    <location>
        <begin position="22"/>
        <end position="51"/>
    </location>
</feature>
<feature type="chain" id="PRO_5012407101" evidence="2">
    <location>
        <begin position="16"/>
        <end position="223"/>
    </location>
</feature>
<evidence type="ECO:0000313" key="4">
    <source>
        <dbReference type="Proteomes" id="UP000030762"/>
    </source>
</evidence>
<dbReference type="VEuPathDB" id="FungiDB:SDRG_00248"/>